<evidence type="ECO:0000256" key="4">
    <source>
        <dbReference type="RuleBase" id="RU367133"/>
    </source>
</evidence>
<organism evidence="5 6">
    <name type="scientific">Caerostris extrusa</name>
    <name type="common">Bark spider</name>
    <name type="synonym">Caerostris bankana</name>
    <dbReference type="NCBI Taxonomy" id="172846"/>
    <lineage>
        <taxon>Eukaryota</taxon>
        <taxon>Metazoa</taxon>
        <taxon>Ecdysozoa</taxon>
        <taxon>Arthropoda</taxon>
        <taxon>Chelicerata</taxon>
        <taxon>Arachnida</taxon>
        <taxon>Araneae</taxon>
        <taxon>Araneomorphae</taxon>
        <taxon>Entelegynae</taxon>
        <taxon>Araneoidea</taxon>
        <taxon>Araneidae</taxon>
        <taxon>Caerostris</taxon>
    </lineage>
</organism>
<dbReference type="InterPro" id="IPR019354">
    <property type="entry name" value="SMG8-like"/>
</dbReference>
<dbReference type="SUPFAM" id="SSF48340">
    <property type="entry name" value="Interferon-induced guanylate-binding protein 1 (GBP1), C-terminal domain"/>
    <property type="match status" value="1"/>
</dbReference>
<dbReference type="AlphaFoldDB" id="A0AAV4S091"/>
<keyword evidence="6" id="KW-1185">Reference proteome</keyword>
<dbReference type="GO" id="GO:0003924">
    <property type="term" value="F:GTPase activity"/>
    <property type="evidence" value="ECO:0007669"/>
    <property type="project" value="InterPro"/>
</dbReference>
<gene>
    <name evidence="5" type="primary">smg8</name>
    <name evidence="5" type="ORF">CEXT_560011</name>
</gene>
<dbReference type="PANTHER" id="PTHR13091:SF0">
    <property type="entry name" value="NONSENSE-MEDIATED MRNA DECAY FACTOR SMG8"/>
    <property type="match status" value="1"/>
</dbReference>
<evidence type="ECO:0000256" key="1">
    <source>
        <dbReference type="ARBA" id="ARBA00006443"/>
    </source>
</evidence>
<evidence type="ECO:0000256" key="2">
    <source>
        <dbReference type="ARBA" id="ARBA00023161"/>
    </source>
</evidence>
<evidence type="ECO:0000256" key="3">
    <source>
        <dbReference type="ARBA" id="ARBA00029509"/>
    </source>
</evidence>
<evidence type="ECO:0000313" key="6">
    <source>
        <dbReference type="Proteomes" id="UP001054945"/>
    </source>
</evidence>
<dbReference type="Pfam" id="PF10220">
    <property type="entry name" value="Smg8_Smg9"/>
    <property type="match status" value="1"/>
</dbReference>
<evidence type="ECO:0000313" key="5">
    <source>
        <dbReference type="EMBL" id="GIY26147.1"/>
    </source>
</evidence>
<sequence>MTGISDTIFFMDQLNAMESDLKVKSFLEVWSEVHYHFAKTLLMVFCISHIIIITHPRATFDESYIHLFKALDAMRIDGDIDVSNDWLSNGRPCSPRVLFVFESSPLTDNSIHNVNENRAKPKKQSALKKLEHALEDQIYRILRKERIITNVSGNSLFAVPANQEFVYIFSSKNYITNFVDFYLSEIRNNCIMAKELDTTESKAKNKSNSSDFTNDSGFPFENFNSTNNSHSFTNFLFSHVNLALSKGFDDNVGRYPVPAYFEIATAHIWFEVAFHLSLILQDIKDSKFRSLNQTMKSTLDTDTCIKILPVASGHYQENLPTHYTEEYHQTRLAAALHVFNMNARGPAVQKYAKQLKEDCERLWKNGHQMCEVLSLTGNHCMNPIHRTDKDLPEDKSLPILAHCSQAVNYDFYVTKNSVVGFWKEVSFQYFKQALLNLTQHTFLPVSVPAENDAH</sequence>
<dbReference type="PANTHER" id="PTHR13091">
    <property type="entry name" value="AMPLIFIED IN BREAST CANCER 2-RELATED"/>
    <property type="match status" value="1"/>
</dbReference>
<accession>A0AAV4S091</accession>
<protein>
    <recommendedName>
        <fullName evidence="3 4">Nonsense-mediated mRNA decay factor SMG8</fullName>
    </recommendedName>
</protein>
<keyword evidence="2 4" id="KW-0866">Nonsense-mediated mRNA decay</keyword>
<dbReference type="EMBL" id="BPLR01008633">
    <property type="protein sequence ID" value="GIY26147.1"/>
    <property type="molecule type" value="Genomic_DNA"/>
</dbReference>
<dbReference type="GO" id="GO:0000184">
    <property type="term" value="P:nuclear-transcribed mRNA catabolic process, nonsense-mediated decay"/>
    <property type="evidence" value="ECO:0007669"/>
    <property type="project" value="UniProtKB-UniRule"/>
</dbReference>
<dbReference type="GO" id="GO:0005525">
    <property type="term" value="F:GTP binding"/>
    <property type="evidence" value="ECO:0007669"/>
    <property type="project" value="InterPro"/>
</dbReference>
<reference evidence="5 6" key="1">
    <citation type="submission" date="2021-06" db="EMBL/GenBank/DDBJ databases">
        <title>Caerostris extrusa draft genome.</title>
        <authorList>
            <person name="Kono N."/>
            <person name="Arakawa K."/>
        </authorList>
    </citation>
    <scope>NUCLEOTIDE SEQUENCE [LARGE SCALE GENOMIC DNA]</scope>
</reference>
<dbReference type="InterPro" id="IPR036543">
    <property type="entry name" value="Guanylate-bd_C_sf"/>
</dbReference>
<proteinExistence type="inferred from homology"/>
<comment type="caution">
    <text evidence="5">The sequence shown here is derived from an EMBL/GenBank/DDBJ whole genome shotgun (WGS) entry which is preliminary data.</text>
</comment>
<comment type="function">
    <text evidence="4">Involved in nonsense-mediated decay (NMD) of mRNAs containing premature stop codons.</text>
</comment>
<name>A0AAV4S091_CAEEX</name>
<comment type="similarity">
    <text evidence="1 4">Belongs to the SMG8 family.</text>
</comment>
<dbReference type="Proteomes" id="UP001054945">
    <property type="component" value="Unassembled WGS sequence"/>
</dbReference>